<sequence length="534" mass="57358">MSYSANKRQRSNTSREVSNGSPQTPAPALRQVQHPAAAGGGGNNAGGIVPASSSAIGANRGAVYVHSPGPASPGLGLGNGTYEVQNPGRQTVNYGQYAGGSVNGQVPNGFDATAYHTPPNGFAQAYGSPQQANNFAAAHYAQTFAGGHPAGVPTSHYGHVPSGNIQDGSYAQVRAVAPSDGMSSYPPTPPINGQHPSDATLQSNALLSQQALSQYAETFGTQPSPHTSIPYRGSNASYPDVSLNTPYSSIIQDPSPNGSTHQPDDLQDDDSEDAQGEIADDATMVSRSDKDLLLYMPYPSDTSQLYPHPEAADAPSPDMSKPPDTKCACKKARGKKKGCLSCECSKYGRGCSTGCACGAACGNPFADLSTFFGSTAMFTKPCGANPCFATWLANQPNIEELDVDLMVDLMLYDDSSWADIRSASPDFAQWEELWTKARNGKNKKQREEKERLEFELLRGGLGNCNQNDFNGFWYSFCERKWLPTDSWYHCQECRQCKPSDEWHCEKHEQCTTNKICLGCHDNAAAQYQDMMGNY</sequence>
<feature type="compositionally biased region" description="Acidic residues" evidence="1">
    <location>
        <begin position="265"/>
        <end position="280"/>
    </location>
</feature>
<feature type="region of interest" description="Disordered" evidence="1">
    <location>
        <begin position="176"/>
        <end position="199"/>
    </location>
</feature>
<feature type="compositionally biased region" description="Polar residues" evidence="1">
    <location>
        <begin position="1"/>
        <end position="23"/>
    </location>
</feature>
<protein>
    <recommendedName>
        <fullName evidence="4">Tesmin/TSO1-like CXC domain-containing protein</fullName>
    </recommendedName>
</protein>
<gene>
    <name evidence="2" type="ORF">Micbo1qcDRAFT_155319</name>
</gene>
<evidence type="ECO:0000313" key="2">
    <source>
        <dbReference type="EMBL" id="KXJ96707.1"/>
    </source>
</evidence>
<feature type="region of interest" description="Disordered" evidence="1">
    <location>
        <begin position="304"/>
        <end position="325"/>
    </location>
</feature>
<feature type="region of interest" description="Disordered" evidence="1">
    <location>
        <begin position="219"/>
        <end position="283"/>
    </location>
</feature>
<dbReference type="AlphaFoldDB" id="A0A136JHS6"/>
<keyword evidence="3" id="KW-1185">Reference proteome</keyword>
<proteinExistence type="predicted"/>
<accession>A0A136JHS6</accession>
<dbReference type="STRING" id="196109.A0A136JHS6"/>
<dbReference type="EMBL" id="KQ964245">
    <property type="protein sequence ID" value="KXJ96707.1"/>
    <property type="molecule type" value="Genomic_DNA"/>
</dbReference>
<name>A0A136JHS6_9PEZI</name>
<evidence type="ECO:0008006" key="4">
    <source>
        <dbReference type="Google" id="ProtNLM"/>
    </source>
</evidence>
<evidence type="ECO:0000313" key="3">
    <source>
        <dbReference type="Proteomes" id="UP000070501"/>
    </source>
</evidence>
<organism evidence="2 3">
    <name type="scientific">Microdochium bolleyi</name>
    <dbReference type="NCBI Taxonomy" id="196109"/>
    <lineage>
        <taxon>Eukaryota</taxon>
        <taxon>Fungi</taxon>
        <taxon>Dikarya</taxon>
        <taxon>Ascomycota</taxon>
        <taxon>Pezizomycotina</taxon>
        <taxon>Sordariomycetes</taxon>
        <taxon>Xylariomycetidae</taxon>
        <taxon>Xylariales</taxon>
        <taxon>Microdochiaceae</taxon>
        <taxon>Microdochium</taxon>
    </lineage>
</organism>
<reference evidence="3" key="1">
    <citation type="submission" date="2016-02" db="EMBL/GenBank/DDBJ databases">
        <title>Draft genome sequence of Microdochium bolleyi, a fungal endophyte of beachgrass.</title>
        <authorList>
            <consortium name="DOE Joint Genome Institute"/>
            <person name="David A.S."/>
            <person name="May G."/>
            <person name="Haridas S."/>
            <person name="Lim J."/>
            <person name="Wang M."/>
            <person name="Labutti K."/>
            <person name="Lipzen A."/>
            <person name="Barry K."/>
            <person name="Grigoriev I.V."/>
        </authorList>
    </citation>
    <scope>NUCLEOTIDE SEQUENCE [LARGE SCALE GENOMIC DNA]</scope>
    <source>
        <strain evidence="3">J235TASD1</strain>
    </source>
</reference>
<dbReference type="OrthoDB" id="4666956at2759"/>
<dbReference type="Proteomes" id="UP000070501">
    <property type="component" value="Unassembled WGS sequence"/>
</dbReference>
<dbReference type="InParanoid" id="A0A136JHS6"/>
<evidence type="ECO:0000256" key="1">
    <source>
        <dbReference type="SAM" id="MobiDB-lite"/>
    </source>
</evidence>
<feature type="region of interest" description="Disordered" evidence="1">
    <location>
        <begin position="1"/>
        <end position="52"/>
    </location>
</feature>
<feature type="compositionally biased region" description="Polar residues" evidence="1">
    <location>
        <begin position="234"/>
        <end position="261"/>
    </location>
</feature>